<evidence type="ECO:0000313" key="10">
    <source>
        <dbReference type="EMBL" id="GFR84476.1"/>
    </source>
</evidence>
<dbReference type="EMBL" id="BMAT01012050">
    <property type="protein sequence ID" value="GFR84476.1"/>
    <property type="molecule type" value="Genomic_DNA"/>
</dbReference>
<evidence type="ECO:0000256" key="9">
    <source>
        <dbReference type="SAM" id="Phobius"/>
    </source>
</evidence>
<name>A0AAV4GGP9_9GAST</name>
<feature type="compositionally biased region" description="Polar residues" evidence="8">
    <location>
        <begin position="292"/>
        <end position="303"/>
    </location>
</feature>
<proteinExistence type="predicted"/>
<reference evidence="10 11" key="1">
    <citation type="journal article" date="2021" name="Elife">
        <title>Chloroplast acquisition without the gene transfer in kleptoplastic sea slugs, Plakobranchus ocellatus.</title>
        <authorList>
            <person name="Maeda T."/>
            <person name="Takahashi S."/>
            <person name="Yoshida T."/>
            <person name="Shimamura S."/>
            <person name="Takaki Y."/>
            <person name="Nagai Y."/>
            <person name="Toyoda A."/>
            <person name="Suzuki Y."/>
            <person name="Arimoto A."/>
            <person name="Ishii H."/>
            <person name="Satoh N."/>
            <person name="Nishiyama T."/>
            <person name="Hasebe M."/>
            <person name="Maruyama T."/>
            <person name="Minagawa J."/>
            <person name="Obokata J."/>
            <person name="Shigenobu S."/>
        </authorList>
    </citation>
    <scope>NUCLEOTIDE SEQUENCE [LARGE SCALE GENOMIC DNA]</scope>
</reference>
<dbReference type="AlphaFoldDB" id="A0AAV4GGP9"/>
<accession>A0AAV4GGP9</accession>
<dbReference type="PANTHER" id="PTHR47143:SF1">
    <property type="entry name" value="ION_TRANS DOMAIN-CONTAINING PROTEIN"/>
    <property type="match status" value="1"/>
</dbReference>
<evidence type="ECO:0000256" key="7">
    <source>
        <dbReference type="SAM" id="Coils"/>
    </source>
</evidence>
<sequence length="320" mass="36851">MMWSPVLPSPQGKRHLFSCQFMMTLFILVTIGYATLPAGYAPCDHEWRAIAYGTMISFVIGSLFIVRFDQIGFYFVMYFEVIKTMLKVSAMLGFFVAGMSIPLDIMMHQEGFRSNQPAIISTLAMTLGEMQFRDNFISGDDSPFNYELYGLFIVCCIFLNLALMNLMIGAAVGDISKVEKRAYMTRLRTQITFLLESEAAVPSRVRNWFHTEKLIIRPNRKAKTFWQAVYKRFIYPEQIEFIKKTEELNHTAERAKAIQKEMETQRKKLDELVQTTSTIVKTLQRLEKTWTPPDQQGLTSGLTIPQEVRDQRPSNTVVPD</sequence>
<evidence type="ECO:0000313" key="11">
    <source>
        <dbReference type="Proteomes" id="UP000762676"/>
    </source>
</evidence>
<evidence type="ECO:0000256" key="3">
    <source>
        <dbReference type="ARBA" id="ARBA00023043"/>
    </source>
</evidence>
<feature type="transmembrane region" description="Helical" evidence="9">
    <location>
        <begin position="21"/>
        <end position="41"/>
    </location>
</feature>
<dbReference type="PANTHER" id="PTHR47143">
    <property type="entry name" value="TRANSIENT RECEPTOR POTENTIAL CATION CHANNEL PROTEIN PAINLESS"/>
    <property type="match status" value="1"/>
</dbReference>
<evidence type="ECO:0000256" key="2">
    <source>
        <dbReference type="ARBA" id="ARBA00022737"/>
    </source>
</evidence>
<keyword evidence="9" id="KW-1133">Transmembrane helix</keyword>
<keyword evidence="3" id="KW-0040">ANK repeat</keyword>
<protein>
    <submittedName>
        <fullName evidence="10">Transient receptor potential cation channel subfamily A member 1</fullName>
    </submittedName>
</protein>
<organism evidence="10 11">
    <name type="scientific">Elysia marginata</name>
    <dbReference type="NCBI Taxonomy" id="1093978"/>
    <lineage>
        <taxon>Eukaryota</taxon>
        <taxon>Metazoa</taxon>
        <taxon>Spiralia</taxon>
        <taxon>Lophotrochozoa</taxon>
        <taxon>Mollusca</taxon>
        <taxon>Gastropoda</taxon>
        <taxon>Heterobranchia</taxon>
        <taxon>Euthyneura</taxon>
        <taxon>Panpulmonata</taxon>
        <taxon>Sacoglossa</taxon>
        <taxon>Placobranchoidea</taxon>
        <taxon>Plakobranchidae</taxon>
        <taxon>Elysia</taxon>
    </lineage>
</organism>
<dbReference type="GO" id="GO:0022857">
    <property type="term" value="F:transmembrane transporter activity"/>
    <property type="evidence" value="ECO:0007669"/>
    <property type="project" value="TreeGrafter"/>
</dbReference>
<keyword evidence="7" id="KW-0175">Coiled coil</keyword>
<keyword evidence="4" id="KW-0406">Ion transport</keyword>
<dbReference type="InterPro" id="IPR052076">
    <property type="entry name" value="TRP_cation_channel"/>
</dbReference>
<dbReference type="Proteomes" id="UP000762676">
    <property type="component" value="Unassembled WGS sequence"/>
</dbReference>
<dbReference type="GO" id="GO:1902495">
    <property type="term" value="C:transmembrane transporter complex"/>
    <property type="evidence" value="ECO:0007669"/>
    <property type="project" value="TreeGrafter"/>
</dbReference>
<keyword evidence="10" id="KW-0675">Receptor</keyword>
<feature type="transmembrane region" description="Helical" evidence="9">
    <location>
        <begin position="47"/>
        <end position="68"/>
    </location>
</feature>
<evidence type="ECO:0000256" key="6">
    <source>
        <dbReference type="ARBA" id="ARBA00023303"/>
    </source>
</evidence>
<keyword evidence="9" id="KW-0472">Membrane</keyword>
<feature type="transmembrane region" description="Helical" evidence="9">
    <location>
        <begin position="148"/>
        <end position="172"/>
    </location>
</feature>
<evidence type="ECO:0000256" key="1">
    <source>
        <dbReference type="ARBA" id="ARBA00022448"/>
    </source>
</evidence>
<keyword evidence="11" id="KW-1185">Reference proteome</keyword>
<keyword evidence="5" id="KW-0325">Glycoprotein</keyword>
<evidence type="ECO:0000256" key="4">
    <source>
        <dbReference type="ARBA" id="ARBA00023065"/>
    </source>
</evidence>
<keyword evidence="2" id="KW-0677">Repeat</keyword>
<keyword evidence="1" id="KW-0813">Transport</keyword>
<feature type="coiled-coil region" evidence="7">
    <location>
        <begin position="248"/>
        <end position="275"/>
    </location>
</feature>
<gene>
    <name evidence="10" type="ORF">ElyMa_006001800</name>
</gene>
<keyword evidence="6" id="KW-0407">Ion channel</keyword>
<evidence type="ECO:0000256" key="8">
    <source>
        <dbReference type="SAM" id="MobiDB-lite"/>
    </source>
</evidence>
<keyword evidence="9" id="KW-0812">Transmembrane</keyword>
<dbReference type="GO" id="GO:0034220">
    <property type="term" value="P:monoatomic ion transmembrane transport"/>
    <property type="evidence" value="ECO:0007669"/>
    <property type="project" value="UniProtKB-KW"/>
</dbReference>
<evidence type="ECO:0000256" key="5">
    <source>
        <dbReference type="ARBA" id="ARBA00023180"/>
    </source>
</evidence>
<feature type="region of interest" description="Disordered" evidence="8">
    <location>
        <begin position="290"/>
        <end position="320"/>
    </location>
</feature>
<comment type="caution">
    <text evidence="10">The sequence shown here is derived from an EMBL/GenBank/DDBJ whole genome shotgun (WGS) entry which is preliminary data.</text>
</comment>